<feature type="transmembrane region" description="Helical" evidence="9">
    <location>
        <begin position="7"/>
        <end position="29"/>
    </location>
</feature>
<comment type="domain">
    <text evidence="6">A pair of annexin repeats may form one binding site for calcium and phospholipid.</text>
</comment>
<dbReference type="PANTHER" id="PTHR10502:SF233">
    <property type="entry name" value="ANNEXIN B9"/>
    <property type="match status" value="1"/>
</dbReference>
<dbReference type="Gene3D" id="1.10.220.10">
    <property type="entry name" value="Annexin"/>
    <property type="match status" value="4"/>
</dbReference>
<name>A0A3M6TRE8_POCDA</name>
<feature type="compositionally biased region" description="Basic and acidic residues" evidence="8">
    <location>
        <begin position="145"/>
        <end position="167"/>
    </location>
</feature>
<dbReference type="GO" id="GO:0005509">
    <property type="term" value="F:calcium ion binding"/>
    <property type="evidence" value="ECO:0007669"/>
    <property type="project" value="InterPro"/>
</dbReference>
<dbReference type="SMART" id="SM00335">
    <property type="entry name" value="ANX"/>
    <property type="match status" value="4"/>
</dbReference>
<dbReference type="FunFam" id="1.10.220.10:FF:000002">
    <property type="entry name" value="Annexin"/>
    <property type="match status" value="1"/>
</dbReference>
<feature type="compositionally biased region" description="Basic and acidic residues" evidence="8">
    <location>
        <begin position="986"/>
        <end position="1016"/>
    </location>
</feature>
<keyword evidence="11" id="KW-1185">Reference proteome</keyword>
<feature type="coiled-coil region" evidence="7">
    <location>
        <begin position="739"/>
        <end position="894"/>
    </location>
</feature>
<feature type="region of interest" description="Disordered" evidence="8">
    <location>
        <begin position="1062"/>
        <end position="1087"/>
    </location>
</feature>
<feature type="coiled-coil region" evidence="7">
    <location>
        <begin position="581"/>
        <end position="690"/>
    </location>
</feature>
<dbReference type="PRINTS" id="PR00196">
    <property type="entry name" value="ANNEXIN"/>
</dbReference>
<evidence type="ECO:0000256" key="6">
    <source>
        <dbReference type="RuleBase" id="RU003540"/>
    </source>
</evidence>
<feature type="region of interest" description="Disordered" evidence="8">
    <location>
        <begin position="537"/>
        <end position="557"/>
    </location>
</feature>
<keyword evidence="2 6" id="KW-0677">Repeat</keyword>
<dbReference type="SUPFAM" id="SSF57997">
    <property type="entry name" value="Tropomyosin"/>
    <property type="match status" value="2"/>
</dbReference>
<dbReference type="GO" id="GO:0005634">
    <property type="term" value="C:nucleus"/>
    <property type="evidence" value="ECO:0007669"/>
    <property type="project" value="TreeGrafter"/>
</dbReference>
<dbReference type="InterPro" id="IPR018252">
    <property type="entry name" value="Annexin_repeat_CS"/>
</dbReference>
<evidence type="ECO:0000256" key="4">
    <source>
        <dbReference type="ARBA" id="ARBA00023216"/>
    </source>
</evidence>
<dbReference type="InterPro" id="IPR001464">
    <property type="entry name" value="Annexin"/>
</dbReference>
<protein>
    <recommendedName>
        <fullName evidence="6">Annexin</fullName>
    </recommendedName>
</protein>
<evidence type="ECO:0000313" key="11">
    <source>
        <dbReference type="Proteomes" id="UP000275408"/>
    </source>
</evidence>
<accession>A0A3M6TRE8</accession>
<dbReference type="PANTHER" id="PTHR10502">
    <property type="entry name" value="ANNEXIN"/>
    <property type="match status" value="1"/>
</dbReference>
<dbReference type="EMBL" id="RCHS01003123">
    <property type="protein sequence ID" value="RMX43838.1"/>
    <property type="molecule type" value="Genomic_DNA"/>
</dbReference>
<dbReference type="GO" id="GO:0032509">
    <property type="term" value="P:endosome transport via multivesicular body sorting pathway"/>
    <property type="evidence" value="ECO:0007669"/>
    <property type="project" value="TreeGrafter"/>
</dbReference>
<dbReference type="Gene3D" id="1.10.287.1490">
    <property type="match status" value="1"/>
</dbReference>
<keyword evidence="3 6" id="KW-0106">Calcium</keyword>
<keyword evidence="9" id="KW-0472">Membrane</keyword>
<keyword evidence="4 6" id="KW-0041">Annexin</keyword>
<evidence type="ECO:0000256" key="8">
    <source>
        <dbReference type="SAM" id="MobiDB-lite"/>
    </source>
</evidence>
<evidence type="ECO:0000256" key="1">
    <source>
        <dbReference type="ARBA" id="ARBA00007831"/>
    </source>
</evidence>
<dbReference type="FunFam" id="1.10.220.10:FF:000004">
    <property type="entry name" value="Annexin"/>
    <property type="match status" value="1"/>
</dbReference>
<evidence type="ECO:0000256" key="9">
    <source>
        <dbReference type="SAM" id="Phobius"/>
    </source>
</evidence>
<organism evidence="10 11">
    <name type="scientific">Pocillopora damicornis</name>
    <name type="common">Cauliflower coral</name>
    <name type="synonym">Millepora damicornis</name>
    <dbReference type="NCBI Taxonomy" id="46731"/>
    <lineage>
        <taxon>Eukaryota</taxon>
        <taxon>Metazoa</taxon>
        <taxon>Cnidaria</taxon>
        <taxon>Anthozoa</taxon>
        <taxon>Hexacorallia</taxon>
        <taxon>Scleractinia</taxon>
        <taxon>Astrocoeniina</taxon>
        <taxon>Pocilloporidae</taxon>
        <taxon>Pocillopora</taxon>
    </lineage>
</organism>
<keyword evidence="7" id="KW-0175">Coiled coil</keyword>
<evidence type="ECO:0000256" key="7">
    <source>
        <dbReference type="SAM" id="Coils"/>
    </source>
</evidence>
<dbReference type="GO" id="GO:0005737">
    <property type="term" value="C:cytoplasm"/>
    <property type="evidence" value="ECO:0007669"/>
    <property type="project" value="TreeGrafter"/>
</dbReference>
<keyword evidence="5 6" id="KW-0111">Calcium/phospholipid-binding</keyword>
<dbReference type="Pfam" id="PF00191">
    <property type="entry name" value="Annexin"/>
    <property type="match status" value="4"/>
</dbReference>
<feature type="compositionally biased region" description="Basic and acidic residues" evidence="8">
    <location>
        <begin position="537"/>
        <end position="552"/>
    </location>
</feature>
<feature type="compositionally biased region" description="Polar residues" evidence="8">
    <location>
        <begin position="954"/>
        <end position="967"/>
    </location>
</feature>
<dbReference type="GO" id="GO:0005886">
    <property type="term" value="C:plasma membrane"/>
    <property type="evidence" value="ECO:0007669"/>
    <property type="project" value="TreeGrafter"/>
</dbReference>
<dbReference type="STRING" id="46731.A0A3M6TRE8"/>
<dbReference type="SUPFAM" id="SSF47874">
    <property type="entry name" value="Annexin"/>
    <property type="match status" value="1"/>
</dbReference>
<keyword evidence="9" id="KW-1133">Transmembrane helix</keyword>
<feature type="compositionally biased region" description="Basic and acidic residues" evidence="8">
    <location>
        <begin position="215"/>
        <end position="230"/>
    </location>
</feature>
<feature type="coiled-coil region" evidence="7">
    <location>
        <begin position="272"/>
        <end position="338"/>
    </location>
</feature>
<evidence type="ECO:0000256" key="5">
    <source>
        <dbReference type="ARBA" id="ARBA00023302"/>
    </source>
</evidence>
<sequence length="1393" mass="156425">MQPLDPITLAIIAVVVAIVLSALLLLLFATREERYEDVLAAQRSEQEAYMARTASTKPVKQRKKFGKAKKKYSDDGEGQEEVSSLQVEETIESNVEISRSSNLDTMPDDEFLPDRPEEKIPATEEKPGSGTAKDRQGKKKAKKAVGKEDTSSVTERHVIHDKPREVAEEMVSEVVDSTIESEPDKPEDFEIEQPKPLNSSETAAPAKKSKSKPKTTKDRDPIQGEVSTKRLMEMVTASNLNSTEIQSLIDVLLNKQGENSQWKKSSSKGDTLELLKKQLQEKETKISEERQQSQNAANKLRELRDELQQEKQKLKNQQTNATSKINAQTKEIQALQARMQASHDSHALEVQTLQSQLRQLQDVVASSSVGNVQRLQEENAQLKNASMRATQLTADKESLTTELTKLQQTYRHVKGELSTKVDQLSKSEEQVRQLTIHQSSVKEAENVLSKRLAEVNEELHKSQARNTTLQKDLNSTAQALRAEEAKTSDLKKRMTDLSAADSNQADALNSLTAKLQEATARVSELEKICSDVEVQLKKSQETQTQKEKEIQNGKEPNVSAKIQEDALKVKEDVIAELHGNVIKKDEEIASLKSLLDEQKNKNNELRKKNWKAMEAVNDAEKNAQAQINKALEAAKAANDSVANGQSDVVKERDDAITKLKEELKEKKDECIKLENAVQQHKDKNNDENKTNLTEEQNETKAVLCRVHPNVMVDTTLAYKKWLGEFEKQASKSSGDSEELEELTKKFEEVQAQKDTLVAECAHYKVTLQETESLLRKLEDNVESEMDNWQKIVERTQRELKEANDRISTLEEDLQKTTGSASSQLDTIASLEQHLKEARAAESEAKQRFSELQEQLSKSTVSEDSDKIRNLEKELEVLRAQDRELTDTISKLESTEKDLIKCKQQRETSIKEIAERDNELKTAKGELAKVQSSEDELKKKVVSLEEALAKANNDLGKSQESLDSLNNSPDKKKKGLKGALNKVKNKKDKEKDDGKLEEAERRISEQRAEIDDLKNSKQELEKQHKALEVEYKELKRLSISVESELATSQQIEKDISEAMSETAISPVKPRPAPSDNSLKPPFRGTLKPADNFDALKDAEALRKAMQGSGSDKDAIVAILGARSNKQRQEIAAKYQQKYNKNLTDDLKSELSGKFQDAAVALMAVPENYDAVSLHDAMSGLGTDEQVLIEILSSRTYEELQVMKSAYTKIYTGKDVLKKIKEDATGEFRTTLMNLIEKNRDSNEKVKEDLAKTDAKKLFEAGQGKKGTDKAVFVEVLTSRNYAQLRATLDAYKTLAKSDLMDYINEHLKGDLQNVLRAIVRCAQDPALFFAEVLEKALDKGNSKITTRVLVTRSEIDLADIKSQYEKKTGQLLKDVVAKKMKGDLEKILLQLLGN</sequence>
<dbReference type="PROSITE" id="PS51897">
    <property type="entry name" value="ANNEXIN_2"/>
    <property type="match status" value="4"/>
</dbReference>
<dbReference type="GO" id="GO:0005544">
    <property type="term" value="F:calcium-dependent phospholipid binding"/>
    <property type="evidence" value="ECO:0007669"/>
    <property type="project" value="UniProtKB-KW"/>
</dbReference>
<feature type="compositionally biased region" description="Polar residues" evidence="8">
    <location>
        <begin position="81"/>
        <end position="104"/>
    </location>
</feature>
<feature type="region of interest" description="Disordered" evidence="8">
    <location>
        <begin position="50"/>
        <end position="230"/>
    </location>
</feature>
<dbReference type="GO" id="GO:0012506">
    <property type="term" value="C:vesicle membrane"/>
    <property type="evidence" value="ECO:0007669"/>
    <property type="project" value="TreeGrafter"/>
</dbReference>
<feature type="coiled-coil region" evidence="7">
    <location>
        <begin position="365"/>
        <end position="416"/>
    </location>
</feature>
<feature type="region of interest" description="Disordered" evidence="8">
    <location>
        <begin position="950"/>
        <end position="1016"/>
    </location>
</feature>
<proteinExistence type="inferred from homology"/>
<evidence type="ECO:0000313" key="10">
    <source>
        <dbReference type="EMBL" id="RMX43838.1"/>
    </source>
</evidence>
<feature type="compositionally biased region" description="Basic residues" evidence="8">
    <location>
        <begin position="59"/>
        <end position="70"/>
    </location>
</feature>
<dbReference type="PROSITE" id="PS00223">
    <property type="entry name" value="ANNEXIN_1"/>
    <property type="match status" value="2"/>
</dbReference>
<comment type="similarity">
    <text evidence="1 6">Belongs to the annexin family.</text>
</comment>
<evidence type="ECO:0000256" key="2">
    <source>
        <dbReference type="ARBA" id="ARBA00022737"/>
    </source>
</evidence>
<feature type="compositionally biased region" description="Basic and acidic residues" evidence="8">
    <location>
        <begin position="112"/>
        <end position="135"/>
    </location>
</feature>
<comment type="caution">
    <text evidence="10">The sequence shown here is derived from an EMBL/GenBank/DDBJ whole genome shotgun (WGS) entry which is preliminary data.</text>
</comment>
<dbReference type="GO" id="GO:0001786">
    <property type="term" value="F:phosphatidylserine binding"/>
    <property type="evidence" value="ECO:0007669"/>
    <property type="project" value="TreeGrafter"/>
</dbReference>
<dbReference type="InterPro" id="IPR037104">
    <property type="entry name" value="Annexin_sf"/>
</dbReference>
<dbReference type="InterPro" id="IPR018502">
    <property type="entry name" value="Annexin_repeat"/>
</dbReference>
<dbReference type="Proteomes" id="UP000275408">
    <property type="component" value="Unassembled WGS sequence"/>
</dbReference>
<keyword evidence="9" id="KW-0812">Transmembrane</keyword>
<reference evidence="10 11" key="1">
    <citation type="journal article" date="2018" name="Sci. Rep.">
        <title>Comparative analysis of the Pocillopora damicornis genome highlights role of immune system in coral evolution.</title>
        <authorList>
            <person name="Cunning R."/>
            <person name="Bay R.A."/>
            <person name="Gillette P."/>
            <person name="Baker A.C."/>
            <person name="Traylor-Knowles N."/>
        </authorList>
    </citation>
    <scope>NUCLEOTIDE SEQUENCE [LARGE SCALE GENOMIC DNA]</scope>
    <source>
        <strain evidence="10">RSMAS</strain>
        <tissue evidence="10">Whole animal</tissue>
    </source>
</reference>
<gene>
    <name evidence="10" type="ORF">pdam_00017851</name>
</gene>
<evidence type="ECO:0000256" key="3">
    <source>
        <dbReference type="ARBA" id="ARBA00022837"/>
    </source>
</evidence>
<dbReference type="OrthoDB" id="5973325at2759"/>